<dbReference type="Proteomes" id="UP000199691">
    <property type="component" value="Unassembled WGS sequence"/>
</dbReference>
<gene>
    <name evidence="1" type="ORF">SAMN05421507_109215</name>
</gene>
<dbReference type="EMBL" id="FNIX01000009">
    <property type="protein sequence ID" value="SDP50974.1"/>
    <property type="molecule type" value="Genomic_DNA"/>
</dbReference>
<name>A0A1H0TAE3_9PSEU</name>
<evidence type="ECO:0008006" key="3">
    <source>
        <dbReference type="Google" id="ProtNLM"/>
    </source>
</evidence>
<protein>
    <recommendedName>
        <fullName evidence="3">Nucleotidyl transferase AbiEii toxin, Type IV TA system</fullName>
    </recommendedName>
</protein>
<accession>A0A1H0TAE3</accession>
<dbReference type="STRING" id="641025.SAMN05421507_109215"/>
<proteinExistence type="predicted"/>
<evidence type="ECO:0000313" key="2">
    <source>
        <dbReference type="Proteomes" id="UP000199691"/>
    </source>
</evidence>
<dbReference type="AlphaFoldDB" id="A0A1H0TAE3"/>
<reference evidence="2" key="1">
    <citation type="submission" date="2016-10" db="EMBL/GenBank/DDBJ databases">
        <authorList>
            <person name="Varghese N."/>
            <person name="Submissions S."/>
        </authorList>
    </citation>
    <scope>NUCLEOTIDE SEQUENCE [LARGE SCALE GENOMIC DNA]</scope>
    <source>
        <strain evidence="2">CGMCC 4.6609</strain>
    </source>
</reference>
<keyword evidence="2" id="KW-1185">Reference proteome</keyword>
<dbReference type="RefSeq" id="WP_090099927.1">
    <property type="nucleotide sequence ID" value="NZ_FNIX01000009.1"/>
</dbReference>
<dbReference type="OrthoDB" id="3515986at2"/>
<evidence type="ECO:0000313" key="1">
    <source>
        <dbReference type="EMBL" id="SDP50974.1"/>
    </source>
</evidence>
<sequence length="141" mass="15493">MVDHEVRRIGALDPRDQRTFEIKVAGPAALLVSKIVKIAERREQPHRLKPKDGLDVLRLLRAIDTAPLASSLARVAEDELPSTVVAGAVEDLRGLAGGPEELLPRLAAEAEMGFSDPDEIKMSVVVLVEDLLQEFDGLRRR</sequence>
<organism evidence="1 2">
    <name type="scientific">Lentzea jiangxiensis</name>
    <dbReference type="NCBI Taxonomy" id="641025"/>
    <lineage>
        <taxon>Bacteria</taxon>
        <taxon>Bacillati</taxon>
        <taxon>Actinomycetota</taxon>
        <taxon>Actinomycetes</taxon>
        <taxon>Pseudonocardiales</taxon>
        <taxon>Pseudonocardiaceae</taxon>
        <taxon>Lentzea</taxon>
    </lineage>
</organism>